<sequence>MKRIFFLILISALLMCNGCNIFKENIISTEIDKTEQDTTDSKYQTLDTDLLDREFLEVGGIELLELGMNEYLSRYTSSEGTFTISGADATNDFPEELVTMTEILLHDSCNGDREELEKAYEKLANTFGAVKYSMNIEELYLLFPKLLDVEEQSANLEDVYRMLPEIYLVPQHLINIFRISGSNGQEQYIFEYGTGGSNGGVCVSVNDYIDGEFVLVSKFETQNEGMGRVIKYENSYYYTYLSCNYNLKEYDGVRLHKLDSQPETQNLLIRYLPKEYTRRQLYFNANATSEIGESIEDYLEKTGAEFMTAQYLDYGKGTVDEYYGDEEKAEKVLETGEAVYMADIANCGLPIYMSKSEYEPSNMSTAEYLKIRFYYFNPEEDVFVKMENLSMEEYEPGIRLMQLWVKEFEDSIYTFRVYHVSDYSYLLNIIKLDEDKVTHIATYALLPEKEFVLIEGEVVNLGM</sequence>
<evidence type="ECO:0000313" key="1">
    <source>
        <dbReference type="EMBL" id="RHD05852.1"/>
    </source>
</evidence>
<organism evidence="1 3">
    <name type="scientific">Roseburia inulinivorans</name>
    <dbReference type="NCBI Taxonomy" id="360807"/>
    <lineage>
        <taxon>Bacteria</taxon>
        <taxon>Bacillati</taxon>
        <taxon>Bacillota</taxon>
        <taxon>Clostridia</taxon>
        <taxon>Lachnospirales</taxon>
        <taxon>Lachnospiraceae</taxon>
        <taxon>Roseburia</taxon>
    </lineage>
</organism>
<name>A0A396AJC0_9FIRM</name>
<dbReference type="Proteomes" id="UP000266391">
    <property type="component" value="Unassembled WGS sequence"/>
</dbReference>
<dbReference type="EMBL" id="QSIQ01000002">
    <property type="protein sequence ID" value="RHD05852.1"/>
    <property type="molecule type" value="Genomic_DNA"/>
</dbReference>
<comment type="caution">
    <text evidence="1">The sequence shown here is derived from an EMBL/GenBank/DDBJ whole genome shotgun (WGS) entry which is preliminary data.</text>
</comment>
<gene>
    <name evidence="2" type="ORF">DW654_00570</name>
    <name evidence="1" type="ORF">DW813_02685</name>
</gene>
<evidence type="ECO:0000313" key="4">
    <source>
        <dbReference type="Proteomes" id="UP000283701"/>
    </source>
</evidence>
<evidence type="ECO:0000313" key="2">
    <source>
        <dbReference type="EMBL" id="RHF87300.1"/>
    </source>
</evidence>
<dbReference type="AlphaFoldDB" id="A0A396AJC0"/>
<dbReference type="EMBL" id="QRHP01000001">
    <property type="protein sequence ID" value="RHF87300.1"/>
    <property type="molecule type" value="Genomic_DNA"/>
</dbReference>
<dbReference type="RefSeq" id="WP_118091989.1">
    <property type="nucleotide sequence ID" value="NZ_QRHP01000001.1"/>
</dbReference>
<protein>
    <submittedName>
        <fullName evidence="1">Uncharacterized protein</fullName>
    </submittedName>
</protein>
<dbReference type="Proteomes" id="UP000283701">
    <property type="component" value="Unassembled WGS sequence"/>
</dbReference>
<reference evidence="3 4" key="1">
    <citation type="submission" date="2018-08" db="EMBL/GenBank/DDBJ databases">
        <title>A genome reference for cultivated species of the human gut microbiota.</title>
        <authorList>
            <person name="Zou Y."/>
            <person name="Xue W."/>
            <person name="Luo G."/>
        </authorList>
    </citation>
    <scope>NUCLEOTIDE SEQUENCE [LARGE SCALE GENOMIC DNA]</scope>
    <source>
        <strain evidence="2 4">AM23-23AC</strain>
        <strain evidence="1 3">AM32-8LB</strain>
    </source>
</reference>
<evidence type="ECO:0000313" key="3">
    <source>
        <dbReference type="Proteomes" id="UP000266391"/>
    </source>
</evidence>
<dbReference type="GeneID" id="75164504"/>
<proteinExistence type="predicted"/>
<accession>A0A396AJC0</accession>